<keyword evidence="4" id="KW-1003">Cell membrane</keyword>
<dbReference type="SUPFAM" id="SSF82866">
    <property type="entry name" value="Multidrug efflux transporter AcrB transmembrane domain"/>
    <property type="match status" value="2"/>
</dbReference>
<evidence type="ECO:0000256" key="6">
    <source>
        <dbReference type="ARBA" id="ARBA00022692"/>
    </source>
</evidence>
<evidence type="ECO:0000256" key="7">
    <source>
        <dbReference type="ARBA" id="ARBA00022989"/>
    </source>
</evidence>
<reference evidence="11 12" key="1">
    <citation type="submission" date="2020-07" db="EMBL/GenBank/DDBJ databases">
        <title>Roseicoccus Jingziensis gen. nov., sp. nov., isolated from coastal seawater.</title>
        <authorList>
            <person name="Feng X."/>
        </authorList>
    </citation>
    <scope>NUCLEOTIDE SEQUENCE [LARGE SCALE GENOMIC DNA]</scope>
    <source>
        <strain evidence="11 12">N1E253</strain>
    </source>
</reference>
<accession>A0A851GID8</accession>
<feature type="region of interest" description="Disordered" evidence="9">
    <location>
        <begin position="208"/>
        <end position="230"/>
    </location>
</feature>
<name>A0A851GID8_9BACT</name>
<evidence type="ECO:0000256" key="10">
    <source>
        <dbReference type="SAM" id="Phobius"/>
    </source>
</evidence>
<dbReference type="Gene3D" id="3.30.70.1320">
    <property type="entry name" value="Multidrug efflux transporter AcrB pore domain like"/>
    <property type="match status" value="1"/>
</dbReference>
<feature type="transmembrane region" description="Helical" evidence="10">
    <location>
        <begin position="367"/>
        <end position="387"/>
    </location>
</feature>
<feature type="transmembrane region" description="Helical" evidence="10">
    <location>
        <begin position="870"/>
        <end position="887"/>
    </location>
</feature>
<comment type="caution">
    <text evidence="11">The sequence shown here is derived from an EMBL/GenBank/DDBJ whole genome shotgun (WGS) entry which is preliminary data.</text>
</comment>
<organism evidence="11 12">
    <name type="scientific">Oceaniferula marina</name>
    <dbReference type="NCBI Taxonomy" id="2748318"/>
    <lineage>
        <taxon>Bacteria</taxon>
        <taxon>Pseudomonadati</taxon>
        <taxon>Verrucomicrobiota</taxon>
        <taxon>Verrucomicrobiia</taxon>
        <taxon>Verrucomicrobiales</taxon>
        <taxon>Verrucomicrobiaceae</taxon>
        <taxon>Oceaniferula</taxon>
    </lineage>
</organism>
<evidence type="ECO:0000256" key="3">
    <source>
        <dbReference type="ARBA" id="ARBA00022448"/>
    </source>
</evidence>
<dbReference type="Pfam" id="PF00873">
    <property type="entry name" value="ACR_tran"/>
    <property type="match status" value="1"/>
</dbReference>
<dbReference type="NCBIfam" id="TIGR00915">
    <property type="entry name" value="2A0602"/>
    <property type="match status" value="1"/>
</dbReference>
<dbReference type="GO" id="GO:0015562">
    <property type="term" value="F:efflux transmembrane transporter activity"/>
    <property type="evidence" value="ECO:0007669"/>
    <property type="project" value="InterPro"/>
</dbReference>
<feature type="transmembrane region" description="Helical" evidence="10">
    <location>
        <begin position="341"/>
        <end position="360"/>
    </location>
</feature>
<sequence>MTEFFIRRPIVAMVISILTAILGLISLSKLPITEYPPVSPTLIQATATYRGAAAEAVMESVATPIESKVNGVSDLLYMQSYSDNNGSMTLNMYFDVGTDVDIMQVNAQNRVGQAEAQLPEAVKREGIIVNRSSPDILMAVGLYSPNGTYDGVFLGNYCDINLVDRIKRVKGVGDVKNFTAQDYAMRIWLRPDKLKVLGITPQDISNAINEQNAQSPSGRVGGEPTPEGQEKQYNVRAHGLLKDPEEFEEIIIRAESDGSIVKIKDVARVELGAQTYDLRARLSQSSAGAIGIYLAPGANALETANEIKEILEEAASYFPPDMAYDITLDSTLPIQASMEEIVHTLFEAVVLVLLVVFIFLQNVRSTIIPMCTVPISLLGAFILFPVLGFSVNVLTMFGLVLAIGIVVDDAIVVVEAVQHHIEKGKTPVEATQLAMKEVAGPVVAIGLVLCAVFVPVAFMSGVTGQLYSQFALTIAVAVVFSVINALTLSPALCALLLKEPKPSHGPIAKFFNLFNRGFEWITERYGRIVGALVRKAARSMLLLLIVVAAIWGLGKHIPGGFIPDEDKGYLFVSVQLPEGASLQRADQILKQVEAVVENTPGVRSSIGVAGFNILSSLNFSNSAMMFVGLDDWSEREDPALHASKIAAEWNKKFSTIPGARVMAFGPPPLPGYGSVSGFTMQLQDRSGGSIDELASYVDTLRKKVAERPEIGMVNSTFNPATPQVKIELDREKARALGIPVDSVYQTLQAYLSGLYVNDFVRFGRVYKVFLQAEPEFTSQPEDLGHLFVRNNQGEMVPLSTLVTISKMSGPNFVTRFNLYNAAEIMGAPAPGYSSGQAINAIEEVMATMPEEVTYEWSGLTLQEKRSEGQAPIIFGAAILFVFLLLAAQYESWGLPFAVLLASPTVILGLFVGMFVRHFDLNVYAQIGLIMLIGLAAKNAILIVEFAKMKREEGMPIIDAAIEGARLRLRPILMTSFAFILGCVPLMIASGSGAASRSTMGTGVVFGMSIATAIGLFLIPVCYVFVQRIIERSDGKSHHASPEPNKESDTTAT</sequence>
<dbReference type="EMBL" id="JACBAZ010000015">
    <property type="protein sequence ID" value="NWK57558.1"/>
    <property type="molecule type" value="Genomic_DNA"/>
</dbReference>
<feature type="transmembrane region" description="Helical" evidence="10">
    <location>
        <begin position="1003"/>
        <end position="1025"/>
    </location>
</feature>
<dbReference type="AlphaFoldDB" id="A0A851GID8"/>
<evidence type="ECO:0000313" key="12">
    <source>
        <dbReference type="Proteomes" id="UP000557872"/>
    </source>
</evidence>
<dbReference type="InterPro" id="IPR027463">
    <property type="entry name" value="AcrB_DN_DC_subdom"/>
</dbReference>
<dbReference type="Proteomes" id="UP000557872">
    <property type="component" value="Unassembled WGS sequence"/>
</dbReference>
<keyword evidence="6 10" id="KW-0812">Transmembrane</keyword>
<keyword evidence="3" id="KW-0813">Transport</keyword>
<feature type="transmembrane region" description="Helical" evidence="10">
    <location>
        <begin position="536"/>
        <end position="554"/>
    </location>
</feature>
<dbReference type="GO" id="GO:0005886">
    <property type="term" value="C:plasma membrane"/>
    <property type="evidence" value="ECO:0007669"/>
    <property type="project" value="UniProtKB-SubCell"/>
</dbReference>
<feature type="transmembrane region" description="Helical" evidence="10">
    <location>
        <begin position="894"/>
        <end position="916"/>
    </location>
</feature>
<proteinExistence type="inferred from homology"/>
<dbReference type="RefSeq" id="WP_178934780.1">
    <property type="nucleotide sequence ID" value="NZ_JACBAZ010000015.1"/>
</dbReference>
<dbReference type="SUPFAM" id="SSF82693">
    <property type="entry name" value="Multidrug efflux transporter AcrB pore domain, PN1, PN2, PC1 and PC2 subdomains"/>
    <property type="match status" value="4"/>
</dbReference>
<keyword evidence="8 10" id="KW-0472">Membrane</keyword>
<feature type="transmembrane region" description="Helical" evidence="10">
    <location>
        <begin position="470"/>
        <end position="497"/>
    </location>
</feature>
<dbReference type="Gene3D" id="3.30.2090.10">
    <property type="entry name" value="Multidrug efflux transporter AcrB TolC docking domain, DN and DC subdomains"/>
    <property type="match status" value="2"/>
</dbReference>
<keyword evidence="7 10" id="KW-1133">Transmembrane helix</keyword>
<dbReference type="Gene3D" id="3.30.70.1430">
    <property type="entry name" value="Multidrug efflux transporter AcrB pore domain"/>
    <property type="match status" value="2"/>
</dbReference>
<dbReference type="InterPro" id="IPR004764">
    <property type="entry name" value="MdtF-like"/>
</dbReference>
<dbReference type="GO" id="GO:0009636">
    <property type="term" value="P:response to toxic substance"/>
    <property type="evidence" value="ECO:0007669"/>
    <property type="project" value="UniProtKB-ARBA"/>
</dbReference>
<feature type="transmembrane region" description="Helical" evidence="10">
    <location>
        <begin position="971"/>
        <end position="991"/>
    </location>
</feature>
<comment type="similarity">
    <text evidence="2">Belongs to the resistance-nodulation-cell division (RND) (TC 2.A.6) family.</text>
</comment>
<keyword evidence="12" id="KW-1185">Reference proteome</keyword>
<dbReference type="PANTHER" id="PTHR32063">
    <property type="match status" value="1"/>
</dbReference>
<feature type="transmembrane region" description="Helical" evidence="10">
    <location>
        <begin position="393"/>
        <end position="417"/>
    </location>
</feature>
<evidence type="ECO:0000256" key="1">
    <source>
        <dbReference type="ARBA" id="ARBA00004429"/>
    </source>
</evidence>
<evidence type="ECO:0000313" key="11">
    <source>
        <dbReference type="EMBL" id="NWK57558.1"/>
    </source>
</evidence>
<dbReference type="FunFam" id="1.20.1640.10:FF:000001">
    <property type="entry name" value="Efflux pump membrane transporter"/>
    <property type="match status" value="1"/>
</dbReference>
<evidence type="ECO:0000256" key="9">
    <source>
        <dbReference type="SAM" id="MobiDB-lite"/>
    </source>
</evidence>
<comment type="subcellular location">
    <subcellularLocation>
        <location evidence="1">Cell inner membrane</location>
        <topology evidence="1">Multi-pass membrane protein</topology>
    </subcellularLocation>
</comment>
<dbReference type="SUPFAM" id="SSF82714">
    <property type="entry name" value="Multidrug efflux transporter AcrB TolC docking domain, DN and DC subdomains"/>
    <property type="match status" value="2"/>
</dbReference>
<dbReference type="Gene3D" id="1.20.1640.10">
    <property type="entry name" value="Multidrug efflux transporter AcrB transmembrane domain"/>
    <property type="match status" value="2"/>
</dbReference>
<dbReference type="PANTHER" id="PTHR32063:SF11">
    <property type="entry name" value="CATION OR DRUG EFFLUX SYSTEM PROTEIN"/>
    <property type="match status" value="1"/>
</dbReference>
<dbReference type="InterPro" id="IPR001036">
    <property type="entry name" value="Acrflvin-R"/>
</dbReference>
<feature type="transmembrane region" description="Helical" evidence="10">
    <location>
        <begin position="922"/>
        <end position="946"/>
    </location>
</feature>
<protein>
    <submittedName>
        <fullName evidence="11">Multidrug efflux RND transporter permease subunit</fullName>
    </submittedName>
</protein>
<feature type="compositionally biased region" description="Polar residues" evidence="9">
    <location>
        <begin position="208"/>
        <end position="217"/>
    </location>
</feature>
<feature type="transmembrane region" description="Helical" evidence="10">
    <location>
        <begin position="438"/>
        <end position="458"/>
    </location>
</feature>
<dbReference type="Gene3D" id="3.30.70.1440">
    <property type="entry name" value="Multidrug efflux transporter AcrB pore domain"/>
    <property type="match status" value="1"/>
</dbReference>
<dbReference type="GO" id="GO:0042910">
    <property type="term" value="F:xenobiotic transmembrane transporter activity"/>
    <property type="evidence" value="ECO:0007669"/>
    <property type="project" value="TreeGrafter"/>
</dbReference>
<evidence type="ECO:0000256" key="4">
    <source>
        <dbReference type="ARBA" id="ARBA00022475"/>
    </source>
</evidence>
<feature type="transmembrane region" description="Helical" evidence="10">
    <location>
        <begin position="12"/>
        <end position="32"/>
    </location>
</feature>
<evidence type="ECO:0000256" key="5">
    <source>
        <dbReference type="ARBA" id="ARBA00022519"/>
    </source>
</evidence>
<evidence type="ECO:0000256" key="8">
    <source>
        <dbReference type="ARBA" id="ARBA00023136"/>
    </source>
</evidence>
<keyword evidence="5" id="KW-0997">Cell inner membrane</keyword>
<gene>
    <name evidence="11" type="ORF">HW115_18210</name>
</gene>
<dbReference type="NCBIfam" id="NF000282">
    <property type="entry name" value="RND_permease_1"/>
    <property type="match status" value="1"/>
</dbReference>
<dbReference type="PRINTS" id="PR00702">
    <property type="entry name" value="ACRIFLAVINRP"/>
</dbReference>
<evidence type="ECO:0000256" key="2">
    <source>
        <dbReference type="ARBA" id="ARBA00010942"/>
    </source>
</evidence>